<evidence type="ECO:0000313" key="6">
    <source>
        <dbReference type="Proteomes" id="UP000694501"/>
    </source>
</evidence>
<protein>
    <submittedName>
        <fullName evidence="5">LuxR C-terminal-related transcriptional regulator</fullName>
    </submittedName>
</protein>
<dbReference type="PANTHER" id="PTHR44688">
    <property type="entry name" value="DNA-BINDING TRANSCRIPTIONAL ACTIVATOR DEVR_DOSR"/>
    <property type="match status" value="1"/>
</dbReference>
<gene>
    <name evidence="5" type="ORF">JGS22_005490</name>
</gene>
<evidence type="ECO:0000259" key="4">
    <source>
        <dbReference type="PROSITE" id="PS50043"/>
    </source>
</evidence>
<dbReference type="GO" id="GO:0006355">
    <property type="term" value="P:regulation of DNA-templated transcription"/>
    <property type="evidence" value="ECO:0007669"/>
    <property type="project" value="InterPro"/>
</dbReference>
<keyword evidence="6" id="KW-1185">Reference proteome</keyword>
<reference evidence="5" key="1">
    <citation type="submission" date="2021-06" db="EMBL/GenBank/DDBJ databases">
        <title>Sequencing of actinobacteria type strains.</title>
        <authorList>
            <person name="Nguyen G.-S."/>
            <person name="Wentzel A."/>
        </authorList>
    </citation>
    <scope>NUCLEOTIDE SEQUENCE</scope>
    <source>
        <strain evidence="5">P38-E01</strain>
    </source>
</reference>
<dbReference type="GO" id="GO:0003677">
    <property type="term" value="F:DNA binding"/>
    <property type="evidence" value="ECO:0007669"/>
    <property type="project" value="UniProtKB-KW"/>
</dbReference>
<dbReference type="PROSITE" id="PS50043">
    <property type="entry name" value="HTH_LUXR_2"/>
    <property type="match status" value="1"/>
</dbReference>
<comment type="caution">
    <text evidence="5">The sequence shown here is derived from an EMBL/GenBank/DDBJ whole genome shotgun (WGS) entry which is preliminary data.</text>
</comment>
<dbReference type="EMBL" id="JAELVF020000001">
    <property type="protein sequence ID" value="MBU7597102.1"/>
    <property type="molecule type" value="Genomic_DNA"/>
</dbReference>
<keyword evidence="2" id="KW-0238">DNA-binding</keyword>
<dbReference type="Proteomes" id="UP000694501">
    <property type="component" value="Unassembled WGS sequence"/>
</dbReference>
<dbReference type="SUPFAM" id="SSF46894">
    <property type="entry name" value="C-terminal effector domain of the bipartite response regulators"/>
    <property type="match status" value="1"/>
</dbReference>
<accession>A0A949JCV0</accession>
<dbReference type="RefSeq" id="WP_211043165.1">
    <property type="nucleotide sequence ID" value="NZ_JAELVF020000001.1"/>
</dbReference>
<evidence type="ECO:0000256" key="1">
    <source>
        <dbReference type="ARBA" id="ARBA00023015"/>
    </source>
</evidence>
<dbReference type="PRINTS" id="PR00038">
    <property type="entry name" value="HTHLUXR"/>
</dbReference>
<proteinExistence type="predicted"/>
<evidence type="ECO:0000256" key="2">
    <source>
        <dbReference type="ARBA" id="ARBA00023125"/>
    </source>
</evidence>
<dbReference type="Gene3D" id="1.10.10.10">
    <property type="entry name" value="Winged helix-like DNA-binding domain superfamily/Winged helix DNA-binding domain"/>
    <property type="match status" value="1"/>
</dbReference>
<evidence type="ECO:0000313" key="5">
    <source>
        <dbReference type="EMBL" id="MBU7597102.1"/>
    </source>
</evidence>
<dbReference type="CDD" id="cd06170">
    <property type="entry name" value="LuxR_C_like"/>
    <property type="match status" value="1"/>
</dbReference>
<dbReference type="InterPro" id="IPR036388">
    <property type="entry name" value="WH-like_DNA-bd_sf"/>
</dbReference>
<name>A0A949JCV0_9ACTN</name>
<dbReference type="InterPro" id="IPR016032">
    <property type="entry name" value="Sig_transdc_resp-reg_C-effctor"/>
</dbReference>
<organism evidence="5 6">
    <name type="scientific">Streptomyces tardus</name>
    <dbReference type="NCBI Taxonomy" id="2780544"/>
    <lineage>
        <taxon>Bacteria</taxon>
        <taxon>Bacillati</taxon>
        <taxon>Actinomycetota</taxon>
        <taxon>Actinomycetes</taxon>
        <taxon>Kitasatosporales</taxon>
        <taxon>Streptomycetaceae</taxon>
        <taxon>Streptomyces</taxon>
    </lineage>
</organism>
<keyword evidence="3" id="KW-0804">Transcription</keyword>
<dbReference type="PANTHER" id="PTHR44688:SF16">
    <property type="entry name" value="DNA-BINDING TRANSCRIPTIONAL ACTIVATOR DEVR_DOSR"/>
    <property type="match status" value="1"/>
</dbReference>
<feature type="domain" description="HTH luxR-type" evidence="4">
    <location>
        <begin position="188"/>
        <end position="248"/>
    </location>
</feature>
<dbReference type="Pfam" id="PF00196">
    <property type="entry name" value="GerE"/>
    <property type="match status" value="1"/>
</dbReference>
<sequence>MSTLAPPPMTVAPTVAPSTAAVLPSVRLVPPRPDREAVRVRTLLRRAGLHCESGPEPARRATGTGLRAAASTTCTAPATGVRSGTVTVLVADDAERELRRLTDVGPLLLICDTVTRTSLRQALRVGAVVLRNADLTAEGLRDAVRRAGNLLPSIPYPMLSHLLTREGRPARTDRTQQSEKAPWGGVRPTLTARQVLVLRLMAEGHGNADIAELLSCSEHTVKNIIYEVMSRLQARNRAHAVARALRDGLI</sequence>
<dbReference type="AlphaFoldDB" id="A0A949JCV0"/>
<dbReference type="SMART" id="SM00421">
    <property type="entry name" value="HTH_LUXR"/>
    <property type="match status" value="1"/>
</dbReference>
<evidence type="ECO:0000256" key="3">
    <source>
        <dbReference type="ARBA" id="ARBA00023163"/>
    </source>
</evidence>
<keyword evidence="1" id="KW-0805">Transcription regulation</keyword>
<dbReference type="InterPro" id="IPR000792">
    <property type="entry name" value="Tscrpt_reg_LuxR_C"/>
</dbReference>